<evidence type="ECO:0000313" key="2">
    <source>
        <dbReference type="Proteomes" id="UP000006324"/>
    </source>
</evidence>
<gene>
    <name evidence="1" type="ORF">LEP1GSC104_3583</name>
</gene>
<dbReference type="RefSeq" id="WP_000639168.1">
    <property type="nucleotide sequence ID" value="NZ_AHNQ02000025.1"/>
</dbReference>
<dbReference type="Proteomes" id="UP000006324">
    <property type="component" value="Unassembled WGS sequence"/>
</dbReference>
<dbReference type="EMBL" id="AHNQ02000025">
    <property type="protein sequence ID" value="EKO25243.1"/>
    <property type="molecule type" value="Genomic_DNA"/>
</dbReference>
<sequence>MIYHYESDYSNHVHQLVVSISKHLYLLKNEEIKYQRKSFDITFKNHSKSTKRHLVHCIIKDHFSGASYGEVYATDQSFSIEKFLLNAWKIKKNYKFHGLPEYLMVPKNVIEHFPAIVNIFKHTNVKLIETTSGFQSGAPIIIKEWEKQIGYAPILYKLFSFRKLQENIEYFNNEINSYNSDISKIDKWFNNLNQTNIITNEVDFFKIFD</sequence>
<organism evidence="1 2">
    <name type="scientific">Leptospira interrogans str. UI 12621</name>
    <dbReference type="NCBI Taxonomy" id="1049937"/>
    <lineage>
        <taxon>Bacteria</taxon>
        <taxon>Pseudomonadati</taxon>
        <taxon>Spirochaetota</taxon>
        <taxon>Spirochaetia</taxon>
        <taxon>Leptospirales</taxon>
        <taxon>Leptospiraceae</taxon>
        <taxon>Leptospira</taxon>
    </lineage>
</organism>
<dbReference type="AlphaFoldDB" id="A0A0F6HAE4"/>
<name>A0A0F6HAE4_LEPIR</name>
<proteinExistence type="predicted"/>
<comment type="caution">
    <text evidence="1">The sequence shown here is derived from an EMBL/GenBank/DDBJ whole genome shotgun (WGS) entry which is preliminary data.</text>
</comment>
<reference evidence="1 2" key="1">
    <citation type="submission" date="2012-09" db="EMBL/GenBank/DDBJ databases">
        <authorList>
            <person name="Harkins D.M."/>
            <person name="Durkin A.S."/>
            <person name="Brinkac L.M."/>
            <person name="Selengut J.D."/>
            <person name="Sanka R."/>
            <person name="DePew J."/>
            <person name="Purushe J."/>
            <person name="Chanthongthip A."/>
            <person name="Lattana O."/>
            <person name="Phetsouvanh R."/>
            <person name="Newton P.N."/>
            <person name="Vinetz J.M."/>
            <person name="Sutton G.G."/>
            <person name="Nelson W.C."/>
            <person name="Fouts D.E."/>
        </authorList>
    </citation>
    <scope>NUCLEOTIDE SEQUENCE [LARGE SCALE GENOMIC DNA]</scope>
    <source>
        <strain evidence="1 2">UI 12621</strain>
    </source>
</reference>
<accession>A0A0F6HAE4</accession>
<protein>
    <submittedName>
        <fullName evidence="1">Uncharacterized protein</fullName>
    </submittedName>
</protein>
<evidence type="ECO:0000313" key="1">
    <source>
        <dbReference type="EMBL" id="EKO25243.1"/>
    </source>
</evidence>